<dbReference type="EMBL" id="GBXM01037519">
    <property type="protein sequence ID" value="JAH71058.1"/>
    <property type="molecule type" value="Transcribed_RNA"/>
</dbReference>
<reference evidence="1" key="1">
    <citation type="submission" date="2014-11" db="EMBL/GenBank/DDBJ databases">
        <authorList>
            <person name="Amaro Gonzalez C."/>
        </authorList>
    </citation>
    <scope>NUCLEOTIDE SEQUENCE</scope>
</reference>
<dbReference type="AlphaFoldDB" id="A0A0E9V1C5"/>
<proteinExistence type="predicted"/>
<name>A0A0E9V1C5_ANGAN</name>
<sequence length="33" mass="3936">MCTFFASCWVSITFTLQPFSRRSYPERLAQLFT</sequence>
<accession>A0A0E9V1C5</accession>
<protein>
    <submittedName>
        <fullName evidence="1">Uncharacterized protein</fullName>
    </submittedName>
</protein>
<evidence type="ECO:0000313" key="1">
    <source>
        <dbReference type="EMBL" id="JAH71058.1"/>
    </source>
</evidence>
<reference evidence="1" key="2">
    <citation type="journal article" date="2015" name="Fish Shellfish Immunol.">
        <title>Early steps in the European eel (Anguilla anguilla)-Vibrio vulnificus interaction in the gills: Role of the RtxA13 toxin.</title>
        <authorList>
            <person name="Callol A."/>
            <person name="Pajuelo D."/>
            <person name="Ebbesson L."/>
            <person name="Teles M."/>
            <person name="MacKenzie S."/>
            <person name="Amaro C."/>
        </authorList>
    </citation>
    <scope>NUCLEOTIDE SEQUENCE</scope>
</reference>
<organism evidence="1">
    <name type="scientific">Anguilla anguilla</name>
    <name type="common">European freshwater eel</name>
    <name type="synonym">Muraena anguilla</name>
    <dbReference type="NCBI Taxonomy" id="7936"/>
    <lineage>
        <taxon>Eukaryota</taxon>
        <taxon>Metazoa</taxon>
        <taxon>Chordata</taxon>
        <taxon>Craniata</taxon>
        <taxon>Vertebrata</taxon>
        <taxon>Euteleostomi</taxon>
        <taxon>Actinopterygii</taxon>
        <taxon>Neopterygii</taxon>
        <taxon>Teleostei</taxon>
        <taxon>Anguilliformes</taxon>
        <taxon>Anguillidae</taxon>
        <taxon>Anguilla</taxon>
    </lineage>
</organism>